<reference evidence="1 4" key="1">
    <citation type="submission" date="2024-02" db="EMBL/GenBank/DDBJ databases">
        <authorList>
            <person name="Vignale AGUSTIN F."/>
            <person name="Sosa J E."/>
            <person name="Modenutti C."/>
        </authorList>
    </citation>
    <scope>NUCLEOTIDE SEQUENCE [LARGE SCALE GENOMIC DNA]</scope>
</reference>
<sequence length="117" mass="12797">MDLDRHNALTTQRANLAADNIDACTGTSHPAGDSSPDDLCSLLIIAFQFPFESHLQENVASMARQYVRNVISSVQKIAAAMTPSGSRSDTPKLTQDSPETVTLANWICQSYRQVERS</sequence>
<gene>
    <name evidence="1" type="ORF">ILEXP_LOCUS38063</name>
    <name evidence="2" type="ORF">ILEXP_LOCUS39062</name>
    <name evidence="3" type="ORF">ILEXP_LOCUS44630</name>
</gene>
<dbReference type="Proteomes" id="UP001642360">
    <property type="component" value="Unassembled WGS sequence"/>
</dbReference>
<evidence type="ECO:0000313" key="2">
    <source>
        <dbReference type="EMBL" id="CAK9169608.1"/>
    </source>
</evidence>
<dbReference type="EMBL" id="CAUOFW020005325">
    <property type="protein sequence ID" value="CAK9169608.1"/>
    <property type="molecule type" value="Genomic_DNA"/>
</dbReference>
<dbReference type="PANTHER" id="PTHR45950:SF10">
    <property type="entry name" value="HOMEOBOX-LEUCINE ZIPPER PROTEIN REVOLUTA"/>
    <property type="match status" value="1"/>
</dbReference>
<dbReference type="PANTHER" id="PTHR45950">
    <property type="entry name" value="HOMEOBOX-LEUCINE ZIPPER PROTEIN ATHB-14"/>
    <property type="match status" value="1"/>
</dbReference>
<evidence type="ECO:0000313" key="4">
    <source>
        <dbReference type="Proteomes" id="UP001642360"/>
    </source>
</evidence>
<dbReference type="AlphaFoldDB" id="A0ABC8TGT0"/>
<evidence type="ECO:0000313" key="3">
    <source>
        <dbReference type="EMBL" id="CAK9174861.1"/>
    </source>
</evidence>
<protein>
    <submittedName>
        <fullName evidence="1">Uncharacterized protein</fullName>
    </submittedName>
</protein>
<name>A0ABC8TGT0_9AQUA</name>
<dbReference type="EMBL" id="CAUOFW020006469">
    <property type="protein sequence ID" value="CAK9174861.1"/>
    <property type="molecule type" value="Genomic_DNA"/>
</dbReference>
<comment type="caution">
    <text evidence="1">The sequence shown here is derived from an EMBL/GenBank/DDBJ whole genome shotgun (WGS) entry which is preliminary data.</text>
</comment>
<keyword evidence="4" id="KW-1185">Reference proteome</keyword>
<accession>A0ABC8TGT0</accession>
<evidence type="ECO:0000313" key="1">
    <source>
        <dbReference type="EMBL" id="CAK9168660.1"/>
    </source>
</evidence>
<organism evidence="1 4">
    <name type="scientific">Ilex paraguariensis</name>
    <name type="common">yerba mate</name>
    <dbReference type="NCBI Taxonomy" id="185542"/>
    <lineage>
        <taxon>Eukaryota</taxon>
        <taxon>Viridiplantae</taxon>
        <taxon>Streptophyta</taxon>
        <taxon>Embryophyta</taxon>
        <taxon>Tracheophyta</taxon>
        <taxon>Spermatophyta</taxon>
        <taxon>Magnoliopsida</taxon>
        <taxon>eudicotyledons</taxon>
        <taxon>Gunneridae</taxon>
        <taxon>Pentapetalae</taxon>
        <taxon>asterids</taxon>
        <taxon>campanulids</taxon>
        <taxon>Aquifoliales</taxon>
        <taxon>Aquifoliaceae</taxon>
        <taxon>Ilex</taxon>
    </lineage>
</organism>
<dbReference type="EMBL" id="CAUOFW020005126">
    <property type="protein sequence ID" value="CAK9168660.1"/>
    <property type="molecule type" value="Genomic_DNA"/>
</dbReference>
<dbReference type="InterPro" id="IPR044830">
    <property type="entry name" value="HD-Zip_III"/>
</dbReference>
<proteinExistence type="predicted"/>